<dbReference type="EMBL" id="OU896708">
    <property type="protein sequence ID" value="CAH1155775.1"/>
    <property type="molecule type" value="Genomic_DNA"/>
</dbReference>
<keyword evidence="4" id="KW-0802">TPR repeat</keyword>
<sequence>MANKDLIVKKTLYAGTKEVSFKNGTKVHFHFQTRLCDNSKTLIDDSRKMGSGKPFELVLGKKFKLEVWEAILQKMAIDEVAQFTIDKSLVVQYPFVSKTIRDIHRPKEERKTHCCAMTLQNEGIGYNDLNDLLKNPVDLEYIIELLKVEQPEEYEKDSWQMEEEERIDLIPQLREQGNLEYKKKNYDKAAELYAKAVGMLEQLMLKEKPHDTEWNDLDKQKIPILLNYAQCKLNEGDYYAVIEHCTTVIKSDKKNVKAYFRRAKAHVGAWNVHEAKIDYAKVIELDKSLEVLVQKELCQLEKQIKIKDSEDKGKLKNLFT</sequence>
<evidence type="ECO:0000256" key="3">
    <source>
        <dbReference type="ARBA" id="ARBA00022737"/>
    </source>
</evidence>
<evidence type="ECO:0000259" key="5">
    <source>
        <dbReference type="Pfam" id="PF23322"/>
    </source>
</evidence>
<gene>
    <name evidence="6" type="ORF">PHAECO_LOCUS6182</name>
</gene>
<dbReference type="InterPro" id="IPR019734">
    <property type="entry name" value="TPR_rpt"/>
</dbReference>
<dbReference type="InterPro" id="IPR056277">
    <property type="entry name" value="PPIase_AIP"/>
</dbReference>
<reference evidence="6" key="1">
    <citation type="submission" date="2022-01" db="EMBL/GenBank/DDBJ databases">
        <authorList>
            <person name="King R."/>
        </authorList>
    </citation>
    <scope>NUCLEOTIDE SEQUENCE</scope>
</reference>
<dbReference type="Gene3D" id="1.25.40.10">
    <property type="entry name" value="Tetratricopeptide repeat domain"/>
    <property type="match status" value="1"/>
</dbReference>
<organism evidence="6 7">
    <name type="scientific">Phaedon cochleariae</name>
    <name type="common">Mustard beetle</name>
    <dbReference type="NCBI Taxonomy" id="80249"/>
    <lineage>
        <taxon>Eukaryota</taxon>
        <taxon>Metazoa</taxon>
        <taxon>Ecdysozoa</taxon>
        <taxon>Arthropoda</taxon>
        <taxon>Hexapoda</taxon>
        <taxon>Insecta</taxon>
        <taxon>Pterygota</taxon>
        <taxon>Neoptera</taxon>
        <taxon>Endopterygota</taxon>
        <taxon>Coleoptera</taxon>
        <taxon>Polyphaga</taxon>
        <taxon>Cucujiformia</taxon>
        <taxon>Chrysomeloidea</taxon>
        <taxon>Chrysomelidae</taxon>
        <taxon>Chrysomelinae</taxon>
        <taxon>Chrysomelini</taxon>
        <taxon>Phaedon</taxon>
    </lineage>
</organism>
<name>A0A9P0DSE4_PHACE</name>
<keyword evidence="3" id="KW-0677">Repeat</keyword>
<dbReference type="Proteomes" id="UP001153737">
    <property type="component" value="Chromosome 2"/>
</dbReference>
<dbReference type="Pfam" id="PF23322">
    <property type="entry name" value="PPIase_AIP"/>
    <property type="match status" value="1"/>
</dbReference>
<proteinExistence type="predicted"/>
<evidence type="ECO:0000313" key="6">
    <source>
        <dbReference type="EMBL" id="CAH1155775.1"/>
    </source>
</evidence>
<dbReference type="GO" id="GO:0005737">
    <property type="term" value="C:cytoplasm"/>
    <property type="evidence" value="ECO:0007669"/>
    <property type="project" value="UniProtKB-SubCell"/>
</dbReference>
<evidence type="ECO:0000256" key="1">
    <source>
        <dbReference type="ARBA" id="ARBA00004496"/>
    </source>
</evidence>
<protein>
    <recommendedName>
        <fullName evidence="5">AIP/AIPL N-terminal FKBP-type PPIase domain-containing protein</fullName>
    </recommendedName>
</protein>
<dbReference type="InterPro" id="IPR011990">
    <property type="entry name" value="TPR-like_helical_dom_sf"/>
</dbReference>
<dbReference type="SUPFAM" id="SSF48452">
    <property type="entry name" value="TPR-like"/>
    <property type="match status" value="1"/>
</dbReference>
<dbReference type="GO" id="GO:0003755">
    <property type="term" value="F:peptidyl-prolyl cis-trans isomerase activity"/>
    <property type="evidence" value="ECO:0007669"/>
    <property type="project" value="InterPro"/>
</dbReference>
<keyword evidence="7" id="KW-1185">Reference proteome</keyword>
<dbReference type="OrthoDB" id="5829758at2759"/>
<dbReference type="FunFam" id="1.25.40.10:FF:000052">
    <property type="entry name" value="Aryl-hydrocarbon-interacting protein-like 1"/>
    <property type="match status" value="1"/>
</dbReference>
<evidence type="ECO:0000313" key="7">
    <source>
        <dbReference type="Proteomes" id="UP001153737"/>
    </source>
</evidence>
<dbReference type="SMART" id="SM00028">
    <property type="entry name" value="TPR"/>
    <property type="match status" value="3"/>
</dbReference>
<dbReference type="InterPro" id="IPR046357">
    <property type="entry name" value="PPIase_dom_sf"/>
</dbReference>
<evidence type="ECO:0000256" key="2">
    <source>
        <dbReference type="ARBA" id="ARBA00022490"/>
    </source>
</evidence>
<comment type="subcellular location">
    <subcellularLocation>
        <location evidence="1">Cytoplasm</location>
    </subcellularLocation>
</comment>
<dbReference type="InterPro" id="IPR039663">
    <property type="entry name" value="AIP/AIPL1/TTC9"/>
</dbReference>
<dbReference type="PANTHER" id="PTHR11242:SF0">
    <property type="entry name" value="TPR_REGION DOMAIN-CONTAINING PROTEIN"/>
    <property type="match status" value="1"/>
</dbReference>
<accession>A0A9P0DSE4</accession>
<dbReference type="AlphaFoldDB" id="A0A9P0DSE4"/>
<dbReference type="PANTHER" id="PTHR11242">
    <property type="entry name" value="ARYL HYDROCARBON RECEPTOR INTERACTING PROTEIN RELATED"/>
    <property type="match status" value="1"/>
</dbReference>
<feature type="domain" description="AIP/AIPL N-terminal FKBP-type PPIase" evidence="5">
    <location>
        <begin position="18"/>
        <end position="147"/>
    </location>
</feature>
<dbReference type="SUPFAM" id="SSF54534">
    <property type="entry name" value="FKBP-like"/>
    <property type="match status" value="1"/>
</dbReference>
<reference evidence="6" key="2">
    <citation type="submission" date="2022-10" db="EMBL/GenBank/DDBJ databases">
        <authorList>
            <consortium name="ENA_rothamsted_submissions"/>
            <consortium name="culmorum"/>
            <person name="King R."/>
        </authorList>
    </citation>
    <scope>NUCLEOTIDE SEQUENCE</scope>
</reference>
<dbReference type="Gene3D" id="3.10.50.40">
    <property type="match status" value="1"/>
</dbReference>
<keyword evidence="2" id="KW-0963">Cytoplasm</keyword>
<evidence type="ECO:0000256" key="4">
    <source>
        <dbReference type="ARBA" id="ARBA00022803"/>
    </source>
</evidence>